<evidence type="ECO:0000313" key="3">
    <source>
        <dbReference type="EMBL" id="TFY71345.1"/>
    </source>
</evidence>
<feature type="compositionally biased region" description="Polar residues" evidence="1">
    <location>
        <begin position="733"/>
        <end position="747"/>
    </location>
</feature>
<feature type="domain" description="DUF4470" evidence="2">
    <location>
        <begin position="201"/>
        <end position="296"/>
    </location>
</feature>
<comment type="caution">
    <text evidence="3">The sequence shown here is derived from an EMBL/GenBank/DDBJ whole genome shotgun (WGS) entry which is preliminary data.</text>
</comment>
<dbReference type="EMBL" id="SEOQ01000055">
    <property type="protein sequence ID" value="TFY71345.1"/>
    <property type="molecule type" value="Genomic_DNA"/>
</dbReference>
<dbReference type="InterPro" id="IPR027974">
    <property type="entry name" value="DUF4470"/>
</dbReference>
<protein>
    <recommendedName>
        <fullName evidence="2">DUF4470 domain-containing protein</fullName>
    </recommendedName>
</protein>
<organism evidence="3 4">
    <name type="scientific">Dentipellis fragilis</name>
    <dbReference type="NCBI Taxonomy" id="205917"/>
    <lineage>
        <taxon>Eukaryota</taxon>
        <taxon>Fungi</taxon>
        <taxon>Dikarya</taxon>
        <taxon>Basidiomycota</taxon>
        <taxon>Agaricomycotina</taxon>
        <taxon>Agaricomycetes</taxon>
        <taxon>Russulales</taxon>
        <taxon>Hericiaceae</taxon>
        <taxon>Dentipellis</taxon>
    </lineage>
</organism>
<dbReference type="Pfam" id="PF14737">
    <property type="entry name" value="DUF4470"/>
    <property type="match status" value="1"/>
</dbReference>
<evidence type="ECO:0000256" key="1">
    <source>
        <dbReference type="SAM" id="MobiDB-lite"/>
    </source>
</evidence>
<gene>
    <name evidence="3" type="ORF">EVG20_g1650</name>
</gene>
<accession>A0A4Y9Z987</accession>
<reference evidence="3 4" key="1">
    <citation type="submission" date="2019-02" db="EMBL/GenBank/DDBJ databases">
        <title>Genome sequencing of the rare red list fungi Dentipellis fragilis.</title>
        <authorList>
            <person name="Buettner E."/>
            <person name="Kellner H."/>
        </authorList>
    </citation>
    <scope>NUCLEOTIDE SEQUENCE [LARGE SCALE GENOMIC DNA]</scope>
    <source>
        <strain evidence="3 4">DSM 105465</strain>
    </source>
</reference>
<sequence length="747" mass="82671">MSFHQPGTPRSTILANELPLLEDILELFNTPEQKFEAFRIFIRARMPDEVLTTDFSARKHAPVLTPSGFGSTEGLFGHPAYWALLERHGLDDEFFASLEKKQPGVGLEKAPCAALDPESGRSCPHLGKLACGPCRLVAYCSKCCLHSVVDCKDPIRAPDWQPLWLRERRPPSFDDEYDTDPTSLLSISRLHVNSLTPEDDLWGSLPAYDILNLPMNKLDDNGVYALAFIASSDLRNLILTVNALPSDNSQRLRVILNDPSPLRIMRTILIIYLLTSIPDRTTAADAALHLWYSAFVPATYESQARVLQLEIFKSCFLKPADVFSFKKKLTGTSVIEGQLNHHMLEDVLAPHLQASRDPEVVRAELDRVRSVPPSSSPSSSSGVSTLNGMQAVCRQAIKTAFTGGTASLNRRTARLCTTSARRASCSPSALQRHTSTARTATCCRPSANCSKTTLQILYKAGLVLRIEDVMKAGKAHGVQRGDVYGALYFYLMDQLRTFIDRLHTLQIHITLFATTASEFSERYRSGALSPKWGIRPEACFNRIDAGTLGDTEGWAQVIQEWAPRLWVAGTLVGTSVNWARGELGKEARPSGEDVRALTGRLMLEGKIPRPSMERSIDDVLSVIPAYESSFAAMYDNSKAFIKYIISAQNLGLDGKALYSKANPTIIPHRLGAKVGAPFNALPDFPDAESWYLNVNLLGRTWTERSFEVARYPTEAEITGQAKPKTELEETNTEQRSSEFTEGSSNSQ</sequence>
<dbReference type="STRING" id="205917.A0A4Y9Z987"/>
<evidence type="ECO:0000313" key="4">
    <source>
        <dbReference type="Proteomes" id="UP000298327"/>
    </source>
</evidence>
<proteinExistence type="predicted"/>
<name>A0A4Y9Z987_9AGAM</name>
<feature type="region of interest" description="Disordered" evidence="1">
    <location>
        <begin position="712"/>
        <end position="747"/>
    </location>
</feature>
<dbReference type="AlphaFoldDB" id="A0A4Y9Z987"/>
<keyword evidence="4" id="KW-1185">Reference proteome</keyword>
<dbReference type="OrthoDB" id="5282002at2759"/>
<dbReference type="Proteomes" id="UP000298327">
    <property type="component" value="Unassembled WGS sequence"/>
</dbReference>
<evidence type="ECO:0000259" key="2">
    <source>
        <dbReference type="Pfam" id="PF14737"/>
    </source>
</evidence>